<dbReference type="Proteomes" id="UP000295818">
    <property type="component" value="Unassembled WGS sequence"/>
</dbReference>
<evidence type="ECO:0000313" key="1">
    <source>
        <dbReference type="EMBL" id="TCO31397.1"/>
    </source>
</evidence>
<protein>
    <submittedName>
        <fullName evidence="1">Uncharacterized protein</fullName>
    </submittedName>
</protein>
<evidence type="ECO:0000313" key="2">
    <source>
        <dbReference type="Proteomes" id="UP000295818"/>
    </source>
</evidence>
<keyword evidence="2" id="KW-1185">Reference proteome</keyword>
<reference evidence="1 2" key="1">
    <citation type="journal article" date="2015" name="Stand. Genomic Sci.">
        <title>Genomic Encyclopedia of Bacterial and Archaeal Type Strains, Phase III: the genomes of soil and plant-associated and newly described type strains.</title>
        <authorList>
            <person name="Whitman W.B."/>
            <person name="Woyke T."/>
            <person name="Klenk H.P."/>
            <person name="Zhou Y."/>
            <person name="Lilburn T.G."/>
            <person name="Beck B.J."/>
            <person name="De Vos P."/>
            <person name="Vandamme P."/>
            <person name="Eisen J.A."/>
            <person name="Garrity G."/>
            <person name="Hugenholtz P."/>
            <person name="Kyrpides N.C."/>
        </authorList>
    </citation>
    <scope>NUCLEOTIDE SEQUENCE [LARGE SCALE GENOMIC DNA]</scope>
    <source>
        <strain evidence="1 2">VKM Ac-2538</strain>
    </source>
</reference>
<dbReference type="EMBL" id="SLWM01000001">
    <property type="protein sequence ID" value="TCO31397.1"/>
    <property type="molecule type" value="Genomic_DNA"/>
</dbReference>
<accession>A0ABY2BTS8</accession>
<name>A0ABY2BTS8_9ACTN</name>
<organism evidence="1 2">
    <name type="scientific">Kribbella orskensis</name>
    <dbReference type="NCBI Taxonomy" id="2512216"/>
    <lineage>
        <taxon>Bacteria</taxon>
        <taxon>Bacillati</taxon>
        <taxon>Actinomycetota</taxon>
        <taxon>Actinomycetes</taxon>
        <taxon>Propionibacteriales</taxon>
        <taxon>Kribbellaceae</taxon>
        <taxon>Kribbella</taxon>
    </lineage>
</organism>
<sequence>MAASLIIEEESGTWTGRIHPHNGYYAGDLSEVPPPTQSQLAVLVALCSDPAQPQPHH</sequence>
<proteinExistence type="predicted"/>
<comment type="caution">
    <text evidence="1">The sequence shown here is derived from an EMBL/GenBank/DDBJ whole genome shotgun (WGS) entry which is preliminary data.</text>
</comment>
<gene>
    <name evidence="1" type="ORF">EV644_10137</name>
</gene>